<dbReference type="PANTHER" id="PTHR47237:SF2">
    <property type="entry name" value="BLL4206 PROTEIN"/>
    <property type="match status" value="1"/>
</dbReference>
<dbReference type="CDD" id="cd04301">
    <property type="entry name" value="NAT_SF"/>
    <property type="match status" value="1"/>
</dbReference>
<accession>A0ABN3R6R4</accession>
<evidence type="ECO:0000313" key="2">
    <source>
        <dbReference type="EMBL" id="GAA2645225.1"/>
    </source>
</evidence>
<dbReference type="Proteomes" id="UP001501666">
    <property type="component" value="Unassembled WGS sequence"/>
</dbReference>
<dbReference type="Gene3D" id="3.40.630.30">
    <property type="match status" value="1"/>
</dbReference>
<dbReference type="Pfam" id="PF18014">
    <property type="entry name" value="Acetyltransf_18"/>
    <property type="match status" value="1"/>
</dbReference>
<dbReference type="InterPro" id="IPR041496">
    <property type="entry name" value="YitH/HolE_GNAT"/>
</dbReference>
<organism evidence="2 3">
    <name type="scientific">Nonomuraea recticatena</name>
    <dbReference type="NCBI Taxonomy" id="46178"/>
    <lineage>
        <taxon>Bacteria</taxon>
        <taxon>Bacillati</taxon>
        <taxon>Actinomycetota</taxon>
        <taxon>Actinomycetes</taxon>
        <taxon>Streptosporangiales</taxon>
        <taxon>Streptosporangiaceae</taxon>
        <taxon>Nonomuraea</taxon>
    </lineage>
</organism>
<comment type="caution">
    <text evidence="2">The sequence shown here is derived from an EMBL/GenBank/DDBJ whole genome shotgun (WGS) entry which is preliminary data.</text>
</comment>
<sequence>MWDRMARMQIRRLTEDDLPACGRLALSRDWGAESRKWRFLLEVGEAYGIDAPDGDGLAATNIVTLYGDDHAVISMVLTAERYGRQGMGRALMEHVLARAGERTVSLHATAYGRPLYERTGFRAVATVVTHKGMFTGQASGRTHKADDIEAVVAFDAARFGADRSAVLRRMPGFHEQVRVAERDGRMTGFGGAWRNDGTLMIGPVVADDQATARDLIADLAAGSTLPVRLDLDDSRPDLVDWAVERGVPHFFTTSAMVRGGALPGDQSKLFAPTMQALG</sequence>
<dbReference type="SUPFAM" id="SSF55729">
    <property type="entry name" value="Acyl-CoA N-acyltransferases (Nat)"/>
    <property type="match status" value="1"/>
</dbReference>
<evidence type="ECO:0000259" key="1">
    <source>
        <dbReference type="PROSITE" id="PS51186"/>
    </source>
</evidence>
<feature type="domain" description="N-acetyltransferase" evidence="1">
    <location>
        <begin position="8"/>
        <end position="149"/>
    </location>
</feature>
<proteinExistence type="predicted"/>
<evidence type="ECO:0000313" key="3">
    <source>
        <dbReference type="Proteomes" id="UP001501666"/>
    </source>
</evidence>
<dbReference type="Pfam" id="PF13673">
    <property type="entry name" value="Acetyltransf_10"/>
    <property type="match status" value="1"/>
</dbReference>
<dbReference type="InterPro" id="IPR016181">
    <property type="entry name" value="Acyl_CoA_acyltransferase"/>
</dbReference>
<gene>
    <name evidence="2" type="ORF">GCM10010412_007020</name>
</gene>
<dbReference type="EMBL" id="BAAATE010000002">
    <property type="protein sequence ID" value="GAA2645225.1"/>
    <property type="molecule type" value="Genomic_DNA"/>
</dbReference>
<keyword evidence="3" id="KW-1185">Reference proteome</keyword>
<name>A0ABN3R6R4_9ACTN</name>
<protein>
    <submittedName>
        <fullName evidence="2">GNAT family N-acetyltransferase</fullName>
    </submittedName>
</protein>
<dbReference type="Gene3D" id="3.40.630.90">
    <property type="match status" value="1"/>
</dbReference>
<dbReference type="PANTHER" id="PTHR47237">
    <property type="entry name" value="SLL0310 PROTEIN"/>
    <property type="match status" value="1"/>
</dbReference>
<dbReference type="InterPro" id="IPR052729">
    <property type="entry name" value="Acyl/Acetyltrans_Enzymes"/>
</dbReference>
<dbReference type="PROSITE" id="PS51186">
    <property type="entry name" value="GNAT"/>
    <property type="match status" value="1"/>
</dbReference>
<dbReference type="InterPro" id="IPR000182">
    <property type="entry name" value="GNAT_dom"/>
</dbReference>
<reference evidence="2 3" key="1">
    <citation type="journal article" date="2019" name="Int. J. Syst. Evol. Microbiol.">
        <title>The Global Catalogue of Microorganisms (GCM) 10K type strain sequencing project: providing services to taxonomists for standard genome sequencing and annotation.</title>
        <authorList>
            <consortium name="The Broad Institute Genomics Platform"/>
            <consortium name="The Broad Institute Genome Sequencing Center for Infectious Disease"/>
            <person name="Wu L."/>
            <person name="Ma J."/>
        </authorList>
    </citation>
    <scope>NUCLEOTIDE SEQUENCE [LARGE SCALE GENOMIC DNA]</scope>
    <source>
        <strain evidence="2 3">JCM 6835</strain>
    </source>
</reference>